<dbReference type="InterPro" id="IPR011711">
    <property type="entry name" value="GntR_C"/>
</dbReference>
<sequence length="216" mass="24560">MENQKLSDKVSSRIKQDILDGKYKAGEKIPAEPELMKAYEVGRSSIREAIKSLAMAGILKVQQGSGTFVNEIQPEENVIGRLPVADFDDINAVRKLLEEEIVKLAVDNHTSAQLQEMEKQLKLRKQAIIAENRQDCTNADIAFHMAIANASKNKVLAGLYQNFTHTIRTFFSKREERGITHFAMSHHLHENLFAAIKSKRKKHAQEIIRNILDHNY</sequence>
<evidence type="ECO:0000256" key="3">
    <source>
        <dbReference type="ARBA" id="ARBA00023163"/>
    </source>
</evidence>
<evidence type="ECO:0000313" key="5">
    <source>
        <dbReference type="EMBL" id="SDE02831.1"/>
    </source>
</evidence>
<protein>
    <submittedName>
        <fullName evidence="5">Transcriptional regulator, GntR family</fullName>
    </submittedName>
</protein>
<dbReference type="PROSITE" id="PS50949">
    <property type="entry name" value="HTH_GNTR"/>
    <property type="match status" value="1"/>
</dbReference>
<dbReference type="InterPro" id="IPR036388">
    <property type="entry name" value="WH-like_DNA-bd_sf"/>
</dbReference>
<dbReference type="GO" id="GO:0003700">
    <property type="term" value="F:DNA-binding transcription factor activity"/>
    <property type="evidence" value="ECO:0007669"/>
    <property type="project" value="InterPro"/>
</dbReference>
<dbReference type="InterPro" id="IPR036390">
    <property type="entry name" value="WH_DNA-bd_sf"/>
</dbReference>
<dbReference type="PRINTS" id="PR00035">
    <property type="entry name" value="HTHGNTR"/>
</dbReference>
<keyword evidence="1" id="KW-0805">Transcription regulation</keyword>
<dbReference type="EMBL" id="FNAI01000003">
    <property type="protein sequence ID" value="SDE02831.1"/>
    <property type="molecule type" value="Genomic_DNA"/>
</dbReference>
<organism evidence="5 6">
    <name type="scientific">Mucilaginibacter pineti</name>
    <dbReference type="NCBI Taxonomy" id="1391627"/>
    <lineage>
        <taxon>Bacteria</taxon>
        <taxon>Pseudomonadati</taxon>
        <taxon>Bacteroidota</taxon>
        <taxon>Sphingobacteriia</taxon>
        <taxon>Sphingobacteriales</taxon>
        <taxon>Sphingobacteriaceae</taxon>
        <taxon>Mucilaginibacter</taxon>
    </lineage>
</organism>
<dbReference type="RefSeq" id="WP_091148477.1">
    <property type="nucleotide sequence ID" value="NZ_FNAI01000003.1"/>
</dbReference>
<feature type="domain" description="HTH gntR-type" evidence="4">
    <location>
        <begin position="4"/>
        <end position="72"/>
    </location>
</feature>
<keyword evidence="2" id="KW-0238">DNA-binding</keyword>
<dbReference type="PANTHER" id="PTHR43537">
    <property type="entry name" value="TRANSCRIPTIONAL REGULATOR, GNTR FAMILY"/>
    <property type="match status" value="1"/>
</dbReference>
<name>A0A1G6ZK06_9SPHI</name>
<keyword evidence="3" id="KW-0804">Transcription</keyword>
<evidence type="ECO:0000313" key="6">
    <source>
        <dbReference type="Proteomes" id="UP000199072"/>
    </source>
</evidence>
<dbReference type="SUPFAM" id="SSF48008">
    <property type="entry name" value="GntR ligand-binding domain-like"/>
    <property type="match status" value="1"/>
</dbReference>
<dbReference type="Proteomes" id="UP000199072">
    <property type="component" value="Unassembled WGS sequence"/>
</dbReference>
<evidence type="ECO:0000256" key="2">
    <source>
        <dbReference type="ARBA" id="ARBA00023125"/>
    </source>
</evidence>
<dbReference type="Pfam" id="PF07729">
    <property type="entry name" value="FCD"/>
    <property type="match status" value="1"/>
</dbReference>
<dbReference type="PANTHER" id="PTHR43537:SF47">
    <property type="entry name" value="REGULATORY PROTEIN GNTR HTH"/>
    <property type="match status" value="1"/>
</dbReference>
<dbReference type="CDD" id="cd07377">
    <property type="entry name" value="WHTH_GntR"/>
    <property type="match status" value="1"/>
</dbReference>
<evidence type="ECO:0000256" key="1">
    <source>
        <dbReference type="ARBA" id="ARBA00023015"/>
    </source>
</evidence>
<dbReference type="Gene3D" id="1.20.120.530">
    <property type="entry name" value="GntR ligand-binding domain-like"/>
    <property type="match status" value="1"/>
</dbReference>
<dbReference type="Pfam" id="PF00392">
    <property type="entry name" value="GntR"/>
    <property type="match status" value="1"/>
</dbReference>
<keyword evidence="6" id="KW-1185">Reference proteome</keyword>
<proteinExistence type="predicted"/>
<dbReference type="Gene3D" id="1.10.10.10">
    <property type="entry name" value="Winged helix-like DNA-binding domain superfamily/Winged helix DNA-binding domain"/>
    <property type="match status" value="1"/>
</dbReference>
<dbReference type="InterPro" id="IPR000524">
    <property type="entry name" value="Tscrpt_reg_HTH_GntR"/>
</dbReference>
<dbReference type="AlphaFoldDB" id="A0A1G6ZK06"/>
<dbReference type="SMART" id="SM00895">
    <property type="entry name" value="FCD"/>
    <property type="match status" value="1"/>
</dbReference>
<dbReference type="OrthoDB" id="9799482at2"/>
<dbReference type="InterPro" id="IPR008920">
    <property type="entry name" value="TF_FadR/GntR_C"/>
</dbReference>
<accession>A0A1G6ZK06</accession>
<reference evidence="5 6" key="1">
    <citation type="submission" date="2016-10" db="EMBL/GenBank/DDBJ databases">
        <authorList>
            <person name="de Groot N.N."/>
        </authorList>
    </citation>
    <scope>NUCLEOTIDE SEQUENCE [LARGE SCALE GENOMIC DNA]</scope>
    <source>
        <strain evidence="5 6">47C3B</strain>
    </source>
</reference>
<dbReference type="SUPFAM" id="SSF46785">
    <property type="entry name" value="Winged helix' DNA-binding domain"/>
    <property type="match status" value="1"/>
</dbReference>
<dbReference type="STRING" id="1391627.SAMN05216464_103387"/>
<dbReference type="GO" id="GO:0003677">
    <property type="term" value="F:DNA binding"/>
    <property type="evidence" value="ECO:0007669"/>
    <property type="project" value="UniProtKB-KW"/>
</dbReference>
<dbReference type="SMART" id="SM00345">
    <property type="entry name" value="HTH_GNTR"/>
    <property type="match status" value="1"/>
</dbReference>
<gene>
    <name evidence="5" type="ORF">SAMN05216464_103387</name>
</gene>
<evidence type="ECO:0000259" key="4">
    <source>
        <dbReference type="PROSITE" id="PS50949"/>
    </source>
</evidence>